<dbReference type="AlphaFoldDB" id="A0AAP0ESP0"/>
<reference evidence="1 2" key="1">
    <citation type="submission" date="2024-01" db="EMBL/GenBank/DDBJ databases">
        <title>Genome assemblies of Stephania.</title>
        <authorList>
            <person name="Yang L."/>
        </authorList>
    </citation>
    <scope>NUCLEOTIDE SEQUENCE [LARGE SCALE GENOMIC DNA]</scope>
    <source>
        <strain evidence="1">YNDBR</strain>
        <tissue evidence="1">Leaf</tissue>
    </source>
</reference>
<dbReference type="EMBL" id="JBBNAF010000011">
    <property type="protein sequence ID" value="KAK9098674.1"/>
    <property type="molecule type" value="Genomic_DNA"/>
</dbReference>
<evidence type="ECO:0000313" key="1">
    <source>
        <dbReference type="EMBL" id="KAK9098674.1"/>
    </source>
</evidence>
<comment type="caution">
    <text evidence="1">The sequence shown here is derived from an EMBL/GenBank/DDBJ whole genome shotgun (WGS) entry which is preliminary data.</text>
</comment>
<gene>
    <name evidence="1" type="ORF">Syun_025719</name>
</gene>
<proteinExistence type="predicted"/>
<protein>
    <submittedName>
        <fullName evidence="1">Uncharacterized protein</fullName>
    </submittedName>
</protein>
<accession>A0AAP0ESP0</accession>
<organism evidence="1 2">
    <name type="scientific">Stephania yunnanensis</name>
    <dbReference type="NCBI Taxonomy" id="152371"/>
    <lineage>
        <taxon>Eukaryota</taxon>
        <taxon>Viridiplantae</taxon>
        <taxon>Streptophyta</taxon>
        <taxon>Embryophyta</taxon>
        <taxon>Tracheophyta</taxon>
        <taxon>Spermatophyta</taxon>
        <taxon>Magnoliopsida</taxon>
        <taxon>Ranunculales</taxon>
        <taxon>Menispermaceae</taxon>
        <taxon>Menispermoideae</taxon>
        <taxon>Cissampelideae</taxon>
        <taxon>Stephania</taxon>
    </lineage>
</organism>
<keyword evidence="2" id="KW-1185">Reference proteome</keyword>
<sequence>MWHHVSSAGGLTGPVQLNRARVLKGLRGFKEMADQELELELNGRTPRGDPHSVDDLWGFSIIQERKACASWRTCKN</sequence>
<name>A0AAP0ESP0_9MAGN</name>
<dbReference type="Proteomes" id="UP001420932">
    <property type="component" value="Unassembled WGS sequence"/>
</dbReference>
<evidence type="ECO:0000313" key="2">
    <source>
        <dbReference type="Proteomes" id="UP001420932"/>
    </source>
</evidence>